<comment type="caution">
    <text evidence="3">The sequence shown here is derived from an EMBL/GenBank/DDBJ whole genome shotgun (WGS) entry which is preliminary data.</text>
</comment>
<dbReference type="GO" id="GO:0016491">
    <property type="term" value="F:oxidoreductase activity"/>
    <property type="evidence" value="ECO:0007669"/>
    <property type="project" value="InterPro"/>
</dbReference>
<organism evidence="3 4">
    <name type="scientific">Paenibacillus taihuensis</name>
    <dbReference type="NCBI Taxonomy" id="1156355"/>
    <lineage>
        <taxon>Bacteria</taxon>
        <taxon>Bacillati</taxon>
        <taxon>Bacillota</taxon>
        <taxon>Bacilli</taxon>
        <taxon>Bacillales</taxon>
        <taxon>Paenibacillaceae</taxon>
        <taxon>Paenibacillus</taxon>
    </lineage>
</organism>
<evidence type="ECO:0000259" key="2">
    <source>
        <dbReference type="Pfam" id="PF03358"/>
    </source>
</evidence>
<dbReference type="EMBL" id="QTTN01000025">
    <property type="protein sequence ID" value="REE78665.1"/>
    <property type="molecule type" value="Genomic_DNA"/>
</dbReference>
<sequence length="206" mass="23251">MSQKKTILLVMGSIRAGRNCPKITAWVESIGRANSNYEYEIIDLAKWRLPMDDEPGIPALDGYSQPHTQAWSDKVKSASGVIFVTPQFNWGYPAVLKNAIDHLYHEWRDKPVMIVTYGGHGGGRCAKQLRRVAVRLRMRIVPTSPALRLSDAVIREGAELSPDRDFRHFAPQVRRAISELADQLEGRESVAARMRRQWKEASAVLS</sequence>
<dbReference type="InterPro" id="IPR005025">
    <property type="entry name" value="FMN_Rdtase-like_dom"/>
</dbReference>
<keyword evidence="4" id="KW-1185">Reference proteome</keyword>
<accession>A0A3D9RQE0</accession>
<gene>
    <name evidence="3" type="ORF">A8990_12562</name>
</gene>
<dbReference type="GO" id="GO:0005829">
    <property type="term" value="C:cytosol"/>
    <property type="evidence" value="ECO:0007669"/>
    <property type="project" value="TreeGrafter"/>
</dbReference>
<evidence type="ECO:0000313" key="4">
    <source>
        <dbReference type="Proteomes" id="UP000256304"/>
    </source>
</evidence>
<feature type="domain" description="NADPH-dependent FMN reductase-like" evidence="2">
    <location>
        <begin position="7"/>
        <end position="144"/>
    </location>
</feature>
<dbReference type="SUPFAM" id="SSF52218">
    <property type="entry name" value="Flavoproteins"/>
    <property type="match status" value="1"/>
</dbReference>
<dbReference type="Gene3D" id="3.40.50.360">
    <property type="match status" value="1"/>
</dbReference>
<dbReference type="PANTHER" id="PTHR30543:SF21">
    <property type="entry name" value="NAD(P)H-DEPENDENT FMN REDUCTASE LOT6"/>
    <property type="match status" value="1"/>
</dbReference>
<dbReference type="InterPro" id="IPR029039">
    <property type="entry name" value="Flavoprotein-like_sf"/>
</dbReference>
<evidence type="ECO:0000313" key="3">
    <source>
        <dbReference type="EMBL" id="REE78665.1"/>
    </source>
</evidence>
<dbReference type="RefSeq" id="WP_116190752.1">
    <property type="nucleotide sequence ID" value="NZ_QTTN01000025.1"/>
</dbReference>
<name>A0A3D9RQE0_9BACL</name>
<dbReference type="Pfam" id="PF03358">
    <property type="entry name" value="FMN_red"/>
    <property type="match status" value="1"/>
</dbReference>
<evidence type="ECO:0000256" key="1">
    <source>
        <dbReference type="ARBA" id="ARBA00009428"/>
    </source>
</evidence>
<dbReference type="PANTHER" id="PTHR30543">
    <property type="entry name" value="CHROMATE REDUCTASE"/>
    <property type="match status" value="1"/>
</dbReference>
<dbReference type="Proteomes" id="UP000256304">
    <property type="component" value="Unassembled WGS sequence"/>
</dbReference>
<dbReference type="OrthoDB" id="9812295at2"/>
<dbReference type="GO" id="GO:0010181">
    <property type="term" value="F:FMN binding"/>
    <property type="evidence" value="ECO:0007669"/>
    <property type="project" value="TreeGrafter"/>
</dbReference>
<protein>
    <submittedName>
        <fullName evidence="3">NAD(P)H-dependent FMN reductase</fullName>
    </submittedName>
</protein>
<dbReference type="InterPro" id="IPR050712">
    <property type="entry name" value="NAD(P)H-dep_reductase"/>
</dbReference>
<comment type="similarity">
    <text evidence="1">Belongs to the azoreductase type 2 family.</text>
</comment>
<dbReference type="AlphaFoldDB" id="A0A3D9RQE0"/>
<reference evidence="3 4" key="1">
    <citation type="submission" date="2018-08" db="EMBL/GenBank/DDBJ databases">
        <title>Genomic Encyclopedia of Type Strains, Phase III (KMG-III): the genomes of soil and plant-associated and newly described type strains.</title>
        <authorList>
            <person name="Whitman W."/>
        </authorList>
    </citation>
    <scope>NUCLEOTIDE SEQUENCE [LARGE SCALE GENOMIC DNA]</scope>
    <source>
        <strain evidence="3 4">CGMCC 1.10966</strain>
    </source>
</reference>
<proteinExistence type="inferred from homology"/>